<feature type="region of interest" description="Disordered" evidence="3">
    <location>
        <begin position="1"/>
        <end position="31"/>
    </location>
</feature>
<dbReference type="AlphaFoldDB" id="A0A3P3VR03"/>
<dbReference type="SUPFAM" id="SSF46689">
    <property type="entry name" value="Homeodomain-like"/>
    <property type="match status" value="1"/>
</dbReference>
<dbReference type="InterPro" id="IPR001647">
    <property type="entry name" value="HTH_TetR"/>
</dbReference>
<evidence type="ECO:0000256" key="1">
    <source>
        <dbReference type="ARBA" id="ARBA00023125"/>
    </source>
</evidence>
<evidence type="ECO:0000256" key="2">
    <source>
        <dbReference type="PROSITE-ProRule" id="PRU00335"/>
    </source>
</evidence>
<dbReference type="Proteomes" id="UP000280792">
    <property type="component" value="Unassembled WGS sequence"/>
</dbReference>
<feature type="compositionally biased region" description="Basic residues" evidence="3">
    <location>
        <begin position="17"/>
        <end position="26"/>
    </location>
</feature>
<dbReference type="GO" id="GO:0003700">
    <property type="term" value="F:DNA-binding transcription factor activity"/>
    <property type="evidence" value="ECO:0007669"/>
    <property type="project" value="TreeGrafter"/>
</dbReference>
<reference evidence="5 6" key="2">
    <citation type="submission" date="2018-12" db="EMBL/GenBank/DDBJ databases">
        <title>Simiduia agarivorans gen. nov., sp. nov., a marine, agarolytic bacterium isolated from shallow coastal water from Keelung, Taiwan.</title>
        <authorList>
            <person name="Shieh W.Y."/>
        </authorList>
    </citation>
    <scope>NUCLEOTIDE SEQUENCE [LARGE SCALE GENOMIC DNA]</scope>
    <source>
        <strain evidence="5 6">GTF-13</strain>
    </source>
</reference>
<evidence type="ECO:0000313" key="6">
    <source>
        <dbReference type="Proteomes" id="UP000280792"/>
    </source>
</evidence>
<dbReference type="Gene3D" id="1.10.357.10">
    <property type="entry name" value="Tetracycline Repressor, domain 2"/>
    <property type="match status" value="1"/>
</dbReference>
<gene>
    <name evidence="5" type="ORF">D0544_09180</name>
</gene>
<evidence type="ECO:0000259" key="4">
    <source>
        <dbReference type="PROSITE" id="PS50977"/>
    </source>
</evidence>
<accession>A0A3P3VR03</accession>
<feature type="compositionally biased region" description="Basic and acidic residues" evidence="3">
    <location>
        <begin position="1"/>
        <end position="15"/>
    </location>
</feature>
<feature type="DNA-binding region" description="H-T-H motif" evidence="2">
    <location>
        <begin position="53"/>
        <end position="72"/>
    </location>
</feature>
<dbReference type="InterPro" id="IPR050109">
    <property type="entry name" value="HTH-type_TetR-like_transc_reg"/>
</dbReference>
<evidence type="ECO:0000313" key="5">
    <source>
        <dbReference type="EMBL" id="RRJ85221.1"/>
    </source>
</evidence>
<reference evidence="5 6" key="1">
    <citation type="submission" date="2018-08" db="EMBL/GenBank/DDBJ databases">
        <authorList>
            <person name="Khan S.A."/>
        </authorList>
    </citation>
    <scope>NUCLEOTIDE SEQUENCE [LARGE SCALE GENOMIC DNA]</scope>
    <source>
        <strain evidence="5 6">GTF-13</strain>
    </source>
</reference>
<dbReference type="InterPro" id="IPR009057">
    <property type="entry name" value="Homeodomain-like_sf"/>
</dbReference>
<protein>
    <submittedName>
        <fullName evidence="5">TetR family transcriptional regulator</fullName>
    </submittedName>
</protein>
<dbReference type="RefSeq" id="WP_125015646.1">
    <property type="nucleotide sequence ID" value="NZ_QWEZ01000001.1"/>
</dbReference>
<organism evidence="5 6">
    <name type="scientific">Aestuariirhabdus litorea</name>
    <dbReference type="NCBI Taxonomy" id="2528527"/>
    <lineage>
        <taxon>Bacteria</taxon>
        <taxon>Pseudomonadati</taxon>
        <taxon>Pseudomonadota</taxon>
        <taxon>Gammaproteobacteria</taxon>
        <taxon>Oceanospirillales</taxon>
        <taxon>Aestuariirhabdaceae</taxon>
        <taxon>Aestuariirhabdus</taxon>
    </lineage>
</organism>
<keyword evidence="6" id="KW-1185">Reference proteome</keyword>
<dbReference type="EMBL" id="QWEZ01000001">
    <property type="protein sequence ID" value="RRJ85221.1"/>
    <property type="molecule type" value="Genomic_DNA"/>
</dbReference>
<feature type="domain" description="HTH tetR-type" evidence="4">
    <location>
        <begin position="30"/>
        <end position="90"/>
    </location>
</feature>
<dbReference type="PANTHER" id="PTHR30055">
    <property type="entry name" value="HTH-TYPE TRANSCRIPTIONAL REGULATOR RUTR"/>
    <property type="match status" value="1"/>
</dbReference>
<dbReference type="GO" id="GO:0000976">
    <property type="term" value="F:transcription cis-regulatory region binding"/>
    <property type="evidence" value="ECO:0007669"/>
    <property type="project" value="TreeGrafter"/>
</dbReference>
<proteinExistence type="predicted"/>
<sequence length="235" mass="26974">MPEDKKSLNRPDGRQPIKYRGRKARRSGSEQRRRTILEAALRVAIREGVRGIRHRAVAREANVPLSATTYYFKDINDLIIDTFTLFVEQTISEVNRFWVESGEQIEQLYSQLDDALDSRRIFAANMTDLAQAFVALQVNSQRERLLAEQALHQEALRSASLRDLVLGYRHDLLAELVGFYQRLGTSDPELDASLTNAVLIDCEYQCLLHGDDWEQQVPVRAILHRHFLQTLGLVD</sequence>
<dbReference type="PROSITE" id="PS50977">
    <property type="entry name" value="HTH_TETR_2"/>
    <property type="match status" value="1"/>
</dbReference>
<evidence type="ECO:0000256" key="3">
    <source>
        <dbReference type="SAM" id="MobiDB-lite"/>
    </source>
</evidence>
<keyword evidence="1 2" id="KW-0238">DNA-binding</keyword>
<comment type="caution">
    <text evidence="5">The sequence shown here is derived from an EMBL/GenBank/DDBJ whole genome shotgun (WGS) entry which is preliminary data.</text>
</comment>
<dbReference type="PANTHER" id="PTHR30055:SF231">
    <property type="entry name" value="TRANSCRIPTIONAL REGULATORY PROTEIN (PROBABLY DEOR-FAMILY)-RELATED"/>
    <property type="match status" value="1"/>
</dbReference>
<name>A0A3P3VR03_9GAMM</name>